<evidence type="ECO:0000313" key="3">
    <source>
        <dbReference type="Proteomes" id="UP000075880"/>
    </source>
</evidence>
<keyword evidence="1" id="KW-0472">Membrane</keyword>
<proteinExistence type="predicted"/>
<accession>A0AAG5DRA1</accession>
<keyword evidence="1" id="KW-0812">Transmembrane</keyword>
<reference evidence="2" key="1">
    <citation type="submission" date="2024-04" db="UniProtKB">
        <authorList>
            <consortium name="EnsemblMetazoa"/>
        </authorList>
    </citation>
    <scope>IDENTIFICATION</scope>
    <source>
        <strain evidence="2">EBRO</strain>
    </source>
</reference>
<evidence type="ECO:0000313" key="2">
    <source>
        <dbReference type="EnsemblMetazoa" id="ENSAATROPP013817"/>
    </source>
</evidence>
<organism evidence="2 3">
    <name type="scientific">Anopheles atroparvus</name>
    <name type="common">European mosquito</name>
    <dbReference type="NCBI Taxonomy" id="41427"/>
    <lineage>
        <taxon>Eukaryota</taxon>
        <taxon>Metazoa</taxon>
        <taxon>Ecdysozoa</taxon>
        <taxon>Arthropoda</taxon>
        <taxon>Hexapoda</taxon>
        <taxon>Insecta</taxon>
        <taxon>Pterygota</taxon>
        <taxon>Neoptera</taxon>
        <taxon>Endopterygota</taxon>
        <taxon>Diptera</taxon>
        <taxon>Nematocera</taxon>
        <taxon>Culicoidea</taxon>
        <taxon>Culicidae</taxon>
        <taxon>Anophelinae</taxon>
        <taxon>Anopheles</taxon>
    </lineage>
</organism>
<name>A0AAG5DRA1_ANOAO</name>
<keyword evidence="3" id="KW-1185">Reference proteome</keyword>
<dbReference type="AlphaFoldDB" id="A0AAG5DRA1"/>
<sequence>MNELIHQNNKQVMFNDGMNSRLQAIIYVVNNAMKEQEKSYRIHQTEIAQLIKMSHINTLQDLIETIEEAMLTAKHGIPSSKLFSMEDFDKIDAFLAYNGMHYATAEELLLHASAQMAINKTHVVYILKFPRYSTQTYEYEYVDSVINNGKRIILKENHVLRNETHVLETKQPCEQKASFYSCETTFLQQPTECINDLVQENDSECPYEKVYANGIIKRIGDTNIFINDATAKITSDCNHLNQFINGSYVIQFQDCNVLINGELFSNTEVTINSLAYRSTTGLSIKETSIRDIPSIEYVSNLTLAQRKTLQDIKLESNSFSWKLNLFGSTSALTIIICMAVVAFFCISRNRQASFKIQVPPATGSTDTRQPPSAVFISTPATFQTIQKTLRTK</sequence>
<evidence type="ECO:0000256" key="1">
    <source>
        <dbReference type="SAM" id="Phobius"/>
    </source>
</evidence>
<protein>
    <submittedName>
        <fullName evidence="2">Uncharacterized protein</fullName>
    </submittedName>
</protein>
<keyword evidence="1" id="KW-1133">Transmembrane helix</keyword>
<feature type="transmembrane region" description="Helical" evidence="1">
    <location>
        <begin position="325"/>
        <end position="346"/>
    </location>
</feature>
<dbReference type="EnsemblMetazoa" id="ENSAATROPT015389">
    <property type="protein sequence ID" value="ENSAATROPP013817"/>
    <property type="gene ID" value="ENSAATROPG012526"/>
</dbReference>
<dbReference type="Proteomes" id="UP000075880">
    <property type="component" value="Unassembled WGS sequence"/>
</dbReference>